<reference evidence="4" key="1">
    <citation type="submission" date="2024-05" db="EMBL/GenBank/DDBJ databases">
        <authorList>
            <person name="Bunk B."/>
            <person name="Swiderski J."/>
            <person name="Sproer C."/>
            <person name="Thiel V."/>
        </authorList>
    </citation>
    <scope>NUCLEOTIDE SEQUENCE</scope>
    <source>
        <strain evidence="4">DSM 17735</strain>
    </source>
</reference>
<dbReference type="SUPFAM" id="SSF55031">
    <property type="entry name" value="Bacterial exopeptidase dimerisation domain"/>
    <property type="match status" value="1"/>
</dbReference>
<dbReference type="PANTHER" id="PTHR11014:SF63">
    <property type="entry name" value="METALLOPEPTIDASE, PUTATIVE (AFU_ORTHOLOGUE AFUA_6G09600)-RELATED"/>
    <property type="match status" value="1"/>
</dbReference>
<dbReference type="RefSeq" id="WP_349281770.1">
    <property type="nucleotide sequence ID" value="NZ_CBCSCU010000016.1"/>
</dbReference>
<dbReference type="GO" id="GO:0046872">
    <property type="term" value="F:metal ion binding"/>
    <property type="evidence" value="ECO:0007669"/>
    <property type="project" value="UniProtKB-KW"/>
</dbReference>
<evidence type="ECO:0000256" key="2">
    <source>
        <dbReference type="PIRSR" id="PIRSR005962-1"/>
    </source>
</evidence>
<keyword evidence="2" id="KW-0464">Manganese</keyword>
<comment type="cofactor">
    <cofactor evidence="2">
        <name>Mn(2+)</name>
        <dbReference type="ChEBI" id="CHEBI:29035"/>
    </cofactor>
    <text evidence="2">The Mn(2+) ion enhances activity.</text>
</comment>
<name>A0AAU7LXJ5_9BURK</name>
<accession>A0AAU7LXJ5</accession>
<dbReference type="CDD" id="cd05666">
    <property type="entry name" value="M20_Acy1-like"/>
    <property type="match status" value="1"/>
</dbReference>
<dbReference type="Gene3D" id="3.40.630.10">
    <property type="entry name" value="Zn peptidases"/>
    <property type="match status" value="1"/>
</dbReference>
<evidence type="ECO:0000256" key="1">
    <source>
        <dbReference type="ARBA" id="ARBA00022801"/>
    </source>
</evidence>
<feature type="binding site" evidence="2">
    <location>
        <position position="401"/>
    </location>
    <ligand>
        <name>Mn(2+)</name>
        <dbReference type="ChEBI" id="CHEBI:29035"/>
        <label>2</label>
    </ligand>
</feature>
<dbReference type="AlphaFoldDB" id="A0AAU7LXJ5"/>
<dbReference type="Pfam" id="PF07687">
    <property type="entry name" value="M20_dimer"/>
    <property type="match status" value="1"/>
</dbReference>
<evidence type="ECO:0000259" key="3">
    <source>
        <dbReference type="Pfam" id="PF07687"/>
    </source>
</evidence>
<dbReference type="Pfam" id="PF01546">
    <property type="entry name" value="Peptidase_M20"/>
    <property type="match status" value="1"/>
</dbReference>
<feature type="binding site" evidence="2">
    <location>
        <position position="131"/>
    </location>
    <ligand>
        <name>Mn(2+)</name>
        <dbReference type="ChEBI" id="CHEBI:29035"/>
        <label>2</label>
    </ligand>
</feature>
<dbReference type="InterPro" id="IPR002933">
    <property type="entry name" value="Peptidase_M20"/>
</dbReference>
<dbReference type="SUPFAM" id="SSF53187">
    <property type="entry name" value="Zn-dependent exopeptidases"/>
    <property type="match status" value="1"/>
</dbReference>
<organism evidence="4">
    <name type="scientific">Polaromonas hydrogenivorans</name>
    <dbReference type="NCBI Taxonomy" id="335476"/>
    <lineage>
        <taxon>Bacteria</taxon>
        <taxon>Pseudomonadati</taxon>
        <taxon>Pseudomonadota</taxon>
        <taxon>Betaproteobacteria</taxon>
        <taxon>Burkholderiales</taxon>
        <taxon>Comamonadaceae</taxon>
        <taxon>Polaromonas</taxon>
    </lineage>
</organism>
<dbReference type="PIRSF" id="PIRSF005962">
    <property type="entry name" value="Pept_M20D_amidohydro"/>
    <property type="match status" value="1"/>
</dbReference>
<dbReference type="InterPro" id="IPR017439">
    <property type="entry name" value="Amidohydrolase"/>
</dbReference>
<dbReference type="InterPro" id="IPR036264">
    <property type="entry name" value="Bact_exopeptidase_dim_dom"/>
</dbReference>
<protein>
    <submittedName>
        <fullName evidence="4">M20 aminoacylase family protein</fullName>
    </submittedName>
</protein>
<sequence>MADIVASDRPRQLRASGRAFAQIAQFHPELTAFRRDLHAHPELGFEEVYTSSRVVHALKLCGVDEVHTGIGKTGVVAIIKGQQSGASCDSGRSAARPMVGLRADMDALPMTEHNEFGWKSAKPGLMHGCGHDGHTTMLVGAARYLAETRNFAGDAVLVFQPAEEGRGGADAMIRDGLFDRFPVQAIYAMHNWPAMQPGTIGINSGPMMAAADRITIEITGKGGHGAHAYLTVDPILVAAHIITAVQSIVSRNVKAMDSAVVSLCAMQAGDLGAMSVVPGNATLVGTVRTFKPEVQDFVEQRLKQLCASVAEAFGATATVNYERIYPATINSPAEYTLATRVAEQLVGVENVVRNLEPSMGSEDFSFMLREKPGAYLRLGQGEQLPDGQGDVIGGAGSRFLHNSCYDFNDSVLPLGAALFAGIVERSMPLA</sequence>
<keyword evidence="1" id="KW-0378">Hydrolase</keyword>
<dbReference type="EMBL" id="CP157675">
    <property type="protein sequence ID" value="XBP72324.1"/>
    <property type="molecule type" value="Genomic_DNA"/>
</dbReference>
<feature type="binding site" evidence="2">
    <location>
        <position position="164"/>
    </location>
    <ligand>
        <name>Mn(2+)</name>
        <dbReference type="ChEBI" id="CHEBI:29035"/>
        <label>2</label>
    </ligand>
</feature>
<dbReference type="FunFam" id="3.30.70.360:FF:000001">
    <property type="entry name" value="N-acetyldiaminopimelate deacetylase"/>
    <property type="match status" value="1"/>
</dbReference>
<dbReference type="PANTHER" id="PTHR11014">
    <property type="entry name" value="PEPTIDASE M20 FAMILY MEMBER"/>
    <property type="match status" value="1"/>
</dbReference>
<feature type="binding site" evidence="2">
    <location>
        <position position="129"/>
    </location>
    <ligand>
        <name>Mn(2+)</name>
        <dbReference type="ChEBI" id="CHEBI:29035"/>
        <label>2</label>
    </ligand>
</feature>
<evidence type="ECO:0000313" key="4">
    <source>
        <dbReference type="EMBL" id="XBP72324.1"/>
    </source>
</evidence>
<dbReference type="NCBIfam" id="TIGR01891">
    <property type="entry name" value="amidohydrolases"/>
    <property type="match status" value="1"/>
</dbReference>
<proteinExistence type="predicted"/>
<dbReference type="GO" id="GO:0019877">
    <property type="term" value="P:diaminopimelate biosynthetic process"/>
    <property type="evidence" value="ECO:0007669"/>
    <property type="project" value="UniProtKB-ARBA"/>
</dbReference>
<feature type="domain" description="Peptidase M20 dimerisation" evidence="3">
    <location>
        <begin position="214"/>
        <end position="310"/>
    </location>
</feature>
<dbReference type="GO" id="GO:0050118">
    <property type="term" value="F:N-acetyldiaminopimelate deacetylase activity"/>
    <property type="evidence" value="ECO:0007669"/>
    <property type="project" value="UniProtKB-ARBA"/>
</dbReference>
<dbReference type="InterPro" id="IPR011650">
    <property type="entry name" value="Peptidase_M20_dimer"/>
</dbReference>
<dbReference type="Gene3D" id="3.30.70.360">
    <property type="match status" value="1"/>
</dbReference>
<gene>
    <name evidence="4" type="ORF">ABLV49_17805</name>
</gene>
<feature type="binding site" evidence="2">
    <location>
        <position position="190"/>
    </location>
    <ligand>
        <name>Mn(2+)</name>
        <dbReference type="ChEBI" id="CHEBI:29035"/>
        <label>2</label>
    </ligand>
</feature>
<keyword evidence="2" id="KW-0479">Metal-binding</keyword>